<dbReference type="Proteomes" id="UP000221015">
    <property type="component" value="Unassembled WGS sequence"/>
</dbReference>
<dbReference type="Gene3D" id="3.40.630.30">
    <property type="match status" value="1"/>
</dbReference>
<dbReference type="EMBL" id="NMTV01000034">
    <property type="protein sequence ID" value="PDX73064.1"/>
    <property type="molecule type" value="Genomic_DNA"/>
</dbReference>
<evidence type="ECO:0000259" key="1">
    <source>
        <dbReference type="PROSITE" id="PS51186"/>
    </source>
</evidence>
<dbReference type="EMBL" id="NMTS02000049">
    <property type="protein sequence ID" value="PLK29495.1"/>
    <property type="molecule type" value="Genomic_DNA"/>
</dbReference>
<dbReference type="InterPro" id="IPR000182">
    <property type="entry name" value="GNAT_dom"/>
</dbReference>
<sequence>MFRGAVRADMARILDIYARAREFMAKNGNSTQWGDNYPSPELLEEDIDTNRLFVYMVNGRMQAVFAFVLGEDPTYKVIEDGQWLNDTLPYGTLHRLASAGESKGIGKAVVEWCLEHCESLRADTHADNKVMQHLLESEGFTRCGIIHVEDGTPRIAYQRLSLTQSQLG</sequence>
<dbReference type="PROSITE" id="PS51186">
    <property type="entry name" value="GNAT"/>
    <property type="match status" value="1"/>
</dbReference>
<dbReference type="EMBL" id="QVES01000010">
    <property type="protein sequence ID" value="RGB84648.1"/>
    <property type="molecule type" value="Genomic_DNA"/>
</dbReference>
<protein>
    <submittedName>
        <fullName evidence="3">N-acetyltransferase</fullName>
    </submittedName>
</protein>
<evidence type="ECO:0000313" key="2">
    <source>
        <dbReference type="EMBL" id="PDX73064.1"/>
    </source>
</evidence>
<evidence type="ECO:0000313" key="6">
    <source>
        <dbReference type="Proteomes" id="UP000221015"/>
    </source>
</evidence>
<comment type="caution">
    <text evidence="3">The sequence shown here is derived from an EMBL/GenBank/DDBJ whole genome shotgun (WGS) entry which is preliminary data.</text>
</comment>
<reference evidence="4 7" key="3">
    <citation type="submission" date="2018-08" db="EMBL/GenBank/DDBJ databases">
        <title>A genome reference for cultivated species of the human gut microbiota.</title>
        <authorList>
            <person name="Zou Y."/>
            <person name="Xue W."/>
            <person name="Luo G."/>
        </authorList>
    </citation>
    <scope>NUCLEOTIDE SEQUENCE [LARGE SCALE GENOMIC DNA]</scope>
    <source>
        <strain evidence="4 7">AF31-14AC</strain>
    </source>
</reference>
<evidence type="ECO:0000313" key="3">
    <source>
        <dbReference type="EMBL" id="PLK29495.1"/>
    </source>
</evidence>
<proteinExistence type="predicted"/>
<dbReference type="Proteomes" id="UP000219901">
    <property type="component" value="Unassembled WGS sequence"/>
</dbReference>
<feature type="domain" description="N-acetyltransferase" evidence="1">
    <location>
        <begin position="1"/>
        <end position="161"/>
    </location>
</feature>
<evidence type="ECO:0000313" key="4">
    <source>
        <dbReference type="EMBL" id="RGB84648.1"/>
    </source>
</evidence>
<dbReference type="GO" id="GO:0016747">
    <property type="term" value="F:acyltransferase activity, transferring groups other than amino-acyl groups"/>
    <property type="evidence" value="ECO:0007669"/>
    <property type="project" value="InterPro"/>
</dbReference>
<dbReference type="AlphaFoldDB" id="A0A2A6ZU12"/>
<dbReference type="SUPFAM" id="SSF55729">
    <property type="entry name" value="Acyl-CoA N-acyltransferases (Nat)"/>
    <property type="match status" value="1"/>
</dbReference>
<evidence type="ECO:0000313" key="7">
    <source>
        <dbReference type="Proteomes" id="UP000260782"/>
    </source>
</evidence>
<evidence type="ECO:0000313" key="5">
    <source>
        <dbReference type="Proteomes" id="UP000219901"/>
    </source>
</evidence>
<dbReference type="Proteomes" id="UP000260782">
    <property type="component" value="Unassembled WGS sequence"/>
</dbReference>
<name>A0A2A6ZU12_9FIRM</name>
<gene>
    <name evidence="3" type="ORF">CGS50_007700</name>
    <name evidence="2" type="ORF">CGS55_04715</name>
    <name evidence="4" type="ORF">DWZ25_09790</name>
</gene>
<dbReference type="InterPro" id="IPR016181">
    <property type="entry name" value="Acyl_CoA_acyltransferase"/>
</dbReference>
<reference evidence="3" key="2">
    <citation type="submission" date="2017-07" db="EMBL/GenBank/DDBJ databases">
        <authorList>
            <person name="Sun Z.S."/>
            <person name="Albrecht U."/>
            <person name="Echele G."/>
            <person name="Lee C.C."/>
        </authorList>
    </citation>
    <scope>NUCLEOTIDE SEQUENCE</scope>
    <source>
        <strain evidence="3">CNCM I 4542</strain>
        <strain evidence="2">CNCM I 4546</strain>
    </source>
</reference>
<accession>A0A2A6ZU12</accession>
<keyword evidence="3" id="KW-0808">Transferase</keyword>
<reference evidence="5 6" key="1">
    <citation type="journal article" date="2017" name="Front. Microbiol.">
        <title>New Insights into the Diversity of the Genus Faecalibacterium.</title>
        <authorList>
            <person name="Benevides L."/>
            <person name="Burman S."/>
            <person name="Martin R."/>
            <person name="Robert V."/>
            <person name="Thomas M."/>
            <person name="Miquel S."/>
            <person name="Chain F."/>
            <person name="Sokol H."/>
            <person name="Bermudez-Humaran L.G."/>
            <person name="Morrison M."/>
            <person name="Langella P."/>
            <person name="Azevedo V.A."/>
            <person name="Chatel J.M."/>
            <person name="Soares S."/>
        </authorList>
    </citation>
    <scope>NUCLEOTIDE SEQUENCE [LARGE SCALE GENOMIC DNA]</scope>
    <source>
        <strain evidence="3 6">CNCM I 4542</strain>
        <strain evidence="2 5">CNCM I 4546</strain>
    </source>
</reference>
<organism evidence="3 6">
    <name type="scientific">Faecalibacterium prausnitzii</name>
    <dbReference type="NCBI Taxonomy" id="853"/>
    <lineage>
        <taxon>Bacteria</taxon>
        <taxon>Bacillati</taxon>
        <taxon>Bacillota</taxon>
        <taxon>Clostridia</taxon>
        <taxon>Eubacteriales</taxon>
        <taxon>Oscillospiraceae</taxon>
        <taxon>Faecalibacterium</taxon>
    </lineage>
</organism>